<reference evidence="5 6" key="1">
    <citation type="submission" date="2018-12" db="EMBL/GenBank/DDBJ databases">
        <authorList>
            <consortium name="Pathogen Informatics"/>
        </authorList>
    </citation>
    <scope>NUCLEOTIDE SEQUENCE [LARGE SCALE GENOMIC DNA]</scope>
    <source>
        <strain evidence="5 6">NCTC8184</strain>
    </source>
</reference>
<dbReference type="InterPro" id="IPR017853">
    <property type="entry name" value="GH"/>
</dbReference>
<keyword evidence="2" id="KW-0378">Hydrolase</keyword>
<dbReference type="Gene3D" id="2.30.30.40">
    <property type="entry name" value="SH3 Domains"/>
    <property type="match status" value="1"/>
</dbReference>
<evidence type="ECO:0000259" key="4">
    <source>
        <dbReference type="Pfam" id="PF06605"/>
    </source>
</evidence>
<dbReference type="InterPro" id="IPR002053">
    <property type="entry name" value="Glyco_hydro_25"/>
</dbReference>
<sequence>MTTFLDHKDNEFEAQAVVKTTNAVNGERSLSGTIYTNEEVLNKVDKGWKLEFDDEYYKIIYAKPTDTGNKIQVEFDAVHQFFYDFDKSSLHKQLNDGSHTFQAYLNFIFNGSGYTYSLEVVVKSFEKQSFGYKSRLDLFNDIIKSAGVEFFVRGKVVRILQKTGTDLSTIVRKNFNMNEIIIEKKINDFITYQKGFGAWTDQEDHSKGRLEVEYESPLAKEYGRIEGEPVVDERYTNADNLKSVLKQTVAVSQLSSKINNNQEILDNAVFKANQALASADGKNTNYYGTEMPVDDPKGTLRKGDLLFLTVGDTTRMYFWNGAEWIINSFSDDIDFVKKEITNKIIEVNAAMKLADEQLTEKYNAIVAKNVSQDELINQAKNLSDSAKKDATEALTNLISESKKLTDKMSALSKTEVEHYSTTNLQLTQLDGTVKVSESLAWLSDRHQQQANTSDPIGYYHFGRFGGDSSLAQREADLFLSNLPSKKVSYLVIDYEDSASADKQANTNAVIAFMDKIANAGYKPIYYSYKPFTLNNIDYQQIIAKYPNSIWIAGYPDYEVRKDPLWEFFPSMDGVRWWQFTSVGVAGGLDKNIVLLADDSSKVDIPKIDKPQEPQNKLTFNQKLDTNTKLDNSNVPYYEATLSTDYYVESKPNASSSDKEFIKAGTRVRVYEKVNGWSRINASQSDQWVEDKYLANATQV</sequence>
<accession>A0AB38VRC8</accession>
<dbReference type="AlphaFoldDB" id="A0AB38VRC8"/>
<dbReference type="Pfam" id="PF06605">
    <property type="entry name" value="Prophage_tail"/>
    <property type="match status" value="1"/>
</dbReference>
<dbReference type="GO" id="GO:0016052">
    <property type="term" value="P:carbohydrate catabolic process"/>
    <property type="evidence" value="ECO:0007669"/>
    <property type="project" value="TreeGrafter"/>
</dbReference>
<dbReference type="Gene3D" id="3.20.20.80">
    <property type="entry name" value="Glycosidases"/>
    <property type="match status" value="1"/>
</dbReference>
<dbReference type="GO" id="GO:0016998">
    <property type="term" value="P:cell wall macromolecule catabolic process"/>
    <property type="evidence" value="ECO:0007669"/>
    <property type="project" value="InterPro"/>
</dbReference>
<dbReference type="GO" id="GO:0009253">
    <property type="term" value="P:peptidoglycan catabolic process"/>
    <property type="evidence" value="ECO:0007669"/>
    <property type="project" value="InterPro"/>
</dbReference>
<keyword evidence="3" id="KW-0326">Glycosidase</keyword>
<dbReference type="InterPro" id="IPR018077">
    <property type="entry name" value="Glyco_hydro_fam25_subgr"/>
</dbReference>
<dbReference type="SUPFAM" id="SSF51445">
    <property type="entry name" value="(Trans)glycosidases"/>
    <property type="match status" value="1"/>
</dbReference>
<dbReference type="Proteomes" id="UP000268870">
    <property type="component" value="Chromosome"/>
</dbReference>
<name>A0AB38VRC8_STRAG</name>
<dbReference type="GO" id="GO:0003796">
    <property type="term" value="F:lysozyme activity"/>
    <property type="evidence" value="ECO:0007669"/>
    <property type="project" value="InterPro"/>
</dbReference>
<evidence type="ECO:0000256" key="3">
    <source>
        <dbReference type="ARBA" id="ARBA00023295"/>
    </source>
</evidence>
<dbReference type="Gene3D" id="3.55.50.40">
    <property type="match status" value="1"/>
</dbReference>
<feature type="domain" description="Tail spike" evidence="4">
    <location>
        <begin position="83"/>
        <end position="250"/>
    </location>
</feature>
<comment type="similarity">
    <text evidence="1">Belongs to the glycosyl hydrolase 25 family.</text>
</comment>
<protein>
    <submittedName>
        <fullName evidence="5">Phage lysin, N-acetylmuramoyl-L-alanine amidase</fullName>
    </submittedName>
</protein>
<proteinExistence type="inferred from homology"/>
<dbReference type="EMBL" id="LR134265">
    <property type="protein sequence ID" value="VED65856.1"/>
    <property type="molecule type" value="Genomic_DNA"/>
</dbReference>
<dbReference type="Pfam" id="PF01183">
    <property type="entry name" value="Glyco_hydro_25"/>
    <property type="match status" value="1"/>
</dbReference>
<dbReference type="PANTHER" id="PTHR34135:SF2">
    <property type="entry name" value="LYSOZYME"/>
    <property type="match status" value="1"/>
</dbReference>
<dbReference type="SMART" id="SM00641">
    <property type="entry name" value="Glyco_25"/>
    <property type="match status" value="1"/>
</dbReference>
<evidence type="ECO:0000256" key="1">
    <source>
        <dbReference type="ARBA" id="ARBA00010646"/>
    </source>
</evidence>
<organism evidence="5 6">
    <name type="scientific">Streptococcus agalactiae</name>
    <dbReference type="NCBI Taxonomy" id="1311"/>
    <lineage>
        <taxon>Bacteria</taxon>
        <taxon>Bacillati</taxon>
        <taxon>Bacillota</taxon>
        <taxon>Bacilli</taxon>
        <taxon>Lactobacillales</taxon>
        <taxon>Streptococcaceae</taxon>
        <taxon>Streptococcus</taxon>
    </lineage>
</organism>
<dbReference type="CDD" id="cd06415">
    <property type="entry name" value="GH25_Cpl1-like"/>
    <property type="match status" value="1"/>
</dbReference>
<dbReference type="InterPro" id="IPR010572">
    <property type="entry name" value="Tail_dom"/>
</dbReference>
<evidence type="ECO:0000313" key="5">
    <source>
        <dbReference type="EMBL" id="VED65856.1"/>
    </source>
</evidence>
<dbReference type="PROSITE" id="PS51904">
    <property type="entry name" value="GLYCOSYL_HYDROL_F25_2"/>
    <property type="match status" value="1"/>
</dbReference>
<evidence type="ECO:0000256" key="2">
    <source>
        <dbReference type="ARBA" id="ARBA00022801"/>
    </source>
</evidence>
<gene>
    <name evidence="5" type="ORF">NCTC8184_01919</name>
</gene>
<evidence type="ECO:0000313" key="6">
    <source>
        <dbReference type="Proteomes" id="UP000268870"/>
    </source>
</evidence>
<dbReference type="PANTHER" id="PTHR34135">
    <property type="entry name" value="LYSOZYME"/>
    <property type="match status" value="1"/>
</dbReference>